<dbReference type="Pfam" id="PF13860">
    <property type="entry name" value="FlgD_ig"/>
    <property type="match status" value="1"/>
</dbReference>
<evidence type="ECO:0000256" key="6">
    <source>
        <dbReference type="SAM" id="MobiDB-lite"/>
    </source>
</evidence>
<name>A0A1D8A5M8_9SPHN</name>
<evidence type="ECO:0000256" key="2">
    <source>
        <dbReference type="ARBA" id="ARBA00016013"/>
    </source>
</evidence>
<protein>
    <recommendedName>
        <fullName evidence="2 5">Basal-body rod modification protein FlgD</fullName>
    </recommendedName>
</protein>
<evidence type="ECO:0000259" key="8">
    <source>
        <dbReference type="Pfam" id="PF13861"/>
    </source>
</evidence>
<sequence length="232" mass="23959">MTTVTDTASASASSGTSGTTSKTAAASTSLLADYNLFLKLLTTQMTNQDPLDPMNTSEYTQQLVQYSQVEQSIQQTGKLDDILGQLLSQQMAQASSYIGREARFDSAVAGLGDNPAKWTYYVDGTPSTVTATIKDALGGTVATVTLDPSETQGTYKWDGTQTDGTKAAAGAYTLSINAQAANGSTLPTTINSVGVVDDVVTDGTSIMLGVNGIRLSATGLVALTAPSTSTKE</sequence>
<dbReference type="AlphaFoldDB" id="A0A1D8A5M8"/>
<feature type="domain" description="FlgD/Vpr Ig-like" evidence="7">
    <location>
        <begin position="110"/>
        <end position="180"/>
    </location>
</feature>
<organism evidence="9 10">
    <name type="scientific">Novosphingobium resinovorum</name>
    <dbReference type="NCBI Taxonomy" id="158500"/>
    <lineage>
        <taxon>Bacteria</taxon>
        <taxon>Pseudomonadati</taxon>
        <taxon>Pseudomonadota</taxon>
        <taxon>Alphaproteobacteria</taxon>
        <taxon>Sphingomonadales</taxon>
        <taxon>Sphingomonadaceae</taxon>
        <taxon>Novosphingobium</taxon>
    </lineage>
</organism>
<keyword evidence="3 5" id="KW-1005">Bacterial flagellum biogenesis</keyword>
<accession>A0A1D8A5M8</accession>
<dbReference type="OrthoDB" id="9785233at2"/>
<evidence type="ECO:0000259" key="7">
    <source>
        <dbReference type="Pfam" id="PF13860"/>
    </source>
</evidence>
<comment type="function">
    <text evidence="4 5">Required for flagellar hook formation. May act as a scaffolding protein.</text>
</comment>
<gene>
    <name evidence="9" type="ORF">BES08_12095</name>
</gene>
<dbReference type="RefSeq" id="WP_008831926.1">
    <property type="nucleotide sequence ID" value="NZ_CP017075.1"/>
</dbReference>
<feature type="region of interest" description="Disordered" evidence="6">
    <location>
        <begin position="1"/>
        <end position="22"/>
    </location>
</feature>
<feature type="domain" description="FlgD Tudor-like" evidence="8">
    <location>
        <begin position="89"/>
        <end position="212"/>
    </location>
</feature>
<dbReference type="KEGG" id="nre:BES08_12095"/>
<proteinExistence type="inferred from homology"/>
<dbReference type="Proteomes" id="UP000094626">
    <property type="component" value="Chromosome"/>
</dbReference>
<keyword evidence="9" id="KW-0282">Flagellum</keyword>
<dbReference type="InterPro" id="IPR025965">
    <property type="entry name" value="FlgD/Vpr_Ig-like"/>
</dbReference>
<keyword evidence="9" id="KW-0969">Cilium</keyword>
<dbReference type="EMBL" id="CP017075">
    <property type="protein sequence ID" value="AOR77406.1"/>
    <property type="molecule type" value="Genomic_DNA"/>
</dbReference>
<keyword evidence="10" id="KW-1185">Reference proteome</keyword>
<evidence type="ECO:0000256" key="3">
    <source>
        <dbReference type="ARBA" id="ARBA00022795"/>
    </source>
</evidence>
<evidence type="ECO:0000256" key="1">
    <source>
        <dbReference type="ARBA" id="ARBA00010577"/>
    </source>
</evidence>
<dbReference type="InterPro" id="IPR025963">
    <property type="entry name" value="FLgD_Tudor"/>
</dbReference>
<dbReference type="Gene3D" id="2.60.40.4070">
    <property type="match status" value="1"/>
</dbReference>
<evidence type="ECO:0000256" key="4">
    <source>
        <dbReference type="ARBA" id="ARBA00024746"/>
    </source>
</evidence>
<dbReference type="Pfam" id="PF03963">
    <property type="entry name" value="FlgD"/>
    <property type="match status" value="1"/>
</dbReference>
<comment type="similarity">
    <text evidence="1 5">Belongs to the FlgD family.</text>
</comment>
<dbReference type="Pfam" id="PF13861">
    <property type="entry name" value="FLgD_tudor"/>
    <property type="match status" value="1"/>
</dbReference>
<evidence type="ECO:0000313" key="10">
    <source>
        <dbReference type="Proteomes" id="UP000094626"/>
    </source>
</evidence>
<evidence type="ECO:0000256" key="5">
    <source>
        <dbReference type="RuleBase" id="RU362076"/>
    </source>
</evidence>
<keyword evidence="9" id="KW-0966">Cell projection</keyword>
<dbReference type="InterPro" id="IPR005648">
    <property type="entry name" value="FlgD"/>
</dbReference>
<evidence type="ECO:0000313" key="9">
    <source>
        <dbReference type="EMBL" id="AOR77406.1"/>
    </source>
</evidence>
<dbReference type="Gene3D" id="2.30.30.910">
    <property type="match status" value="1"/>
</dbReference>
<dbReference type="GO" id="GO:0044781">
    <property type="term" value="P:bacterial-type flagellum organization"/>
    <property type="evidence" value="ECO:0007669"/>
    <property type="project" value="UniProtKB-UniRule"/>
</dbReference>
<reference evidence="10" key="1">
    <citation type="journal article" date="2017" name="J. Biotechnol.">
        <title>Complete genome sequence of Novosphingobium resinovorum SA1, a versatile xenobiotic-degrading bacterium capable of utilizing sulfanilic acid.</title>
        <authorList>
            <person name="Hegedus B."/>
            <person name="Kos P.B."/>
            <person name="Balint B."/>
            <person name="Maroti G."/>
            <person name="Gan H.M."/>
            <person name="Perei K."/>
            <person name="Rakhely G."/>
        </authorList>
    </citation>
    <scope>NUCLEOTIDE SEQUENCE [LARGE SCALE GENOMIC DNA]</scope>
    <source>
        <strain evidence="10">SA1</strain>
    </source>
</reference>